<feature type="non-terminal residue" evidence="1">
    <location>
        <position position="277"/>
    </location>
</feature>
<evidence type="ECO:0000313" key="1">
    <source>
        <dbReference type="EMBL" id="CAK0811712.1"/>
    </source>
</evidence>
<proteinExistence type="predicted"/>
<dbReference type="EMBL" id="CAUYUJ010004958">
    <property type="protein sequence ID" value="CAK0811712.1"/>
    <property type="molecule type" value="Genomic_DNA"/>
</dbReference>
<evidence type="ECO:0000313" key="2">
    <source>
        <dbReference type="Proteomes" id="UP001189429"/>
    </source>
</evidence>
<sequence length="277" mass="29874">GDPFEFVDDVCSVDLAWDGGGDVEVSFDVEANVGAGAPSSDICQRDCCPPLRSICHVRIDASTIVCCARAGPSCDADVAAAQCRLRLPVCSHSQHVGEDLVDFVPCPTPWPAIAESAAFHMGGQRITDVSGLNARWATRVEEAFARHHRAAAPRSNVTRAQGPHLVELAVEQKEAAVTSSVRGAAANWWAQVHTVTQRLAKFRKIAQPSEAVRRDSAARLAVVCQELGRAAPRKARAALVLRDARGAPSSGEVLDWKQFRHRLHLVPRASQEALEQL</sequence>
<comment type="caution">
    <text evidence="1">The sequence shown here is derived from an EMBL/GenBank/DDBJ whole genome shotgun (WGS) entry which is preliminary data.</text>
</comment>
<protein>
    <submittedName>
        <fullName evidence="1">Uncharacterized protein</fullName>
    </submittedName>
</protein>
<feature type="non-terminal residue" evidence="1">
    <location>
        <position position="1"/>
    </location>
</feature>
<organism evidence="1 2">
    <name type="scientific">Prorocentrum cordatum</name>
    <dbReference type="NCBI Taxonomy" id="2364126"/>
    <lineage>
        <taxon>Eukaryota</taxon>
        <taxon>Sar</taxon>
        <taxon>Alveolata</taxon>
        <taxon>Dinophyceae</taxon>
        <taxon>Prorocentrales</taxon>
        <taxon>Prorocentraceae</taxon>
        <taxon>Prorocentrum</taxon>
    </lineage>
</organism>
<name>A0ABN9R1Q1_9DINO</name>
<reference evidence="1" key="1">
    <citation type="submission" date="2023-10" db="EMBL/GenBank/DDBJ databases">
        <authorList>
            <person name="Chen Y."/>
            <person name="Shah S."/>
            <person name="Dougan E. K."/>
            <person name="Thang M."/>
            <person name="Chan C."/>
        </authorList>
    </citation>
    <scope>NUCLEOTIDE SEQUENCE [LARGE SCALE GENOMIC DNA]</scope>
</reference>
<accession>A0ABN9R1Q1</accession>
<dbReference type="Proteomes" id="UP001189429">
    <property type="component" value="Unassembled WGS sequence"/>
</dbReference>
<gene>
    <name evidence="1" type="ORF">PCOR1329_LOCUS16221</name>
</gene>
<keyword evidence="2" id="KW-1185">Reference proteome</keyword>